<dbReference type="RefSeq" id="WP_235666239.1">
    <property type="nucleotide sequence ID" value="NZ_AP022604.1"/>
</dbReference>
<evidence type="ECO:0000256" key="4">
    <source>
        <dbReference type="ARBA" id="ARBA00022679"/>
    </source>
</evidence>
<dbReference type="Gene3D" id="1.10.600.10">
    <property type="entry name" value="Farnesyl Diphosphate Synthase"/>
    <property type="match status" value="1"/>
</dbReference>
<evidence type="ECO:0000256" key="3">
    <source>
        <dbReference type="ARBA" id="ARBA00006706"/>
    </source>
</evidence>
<keyword evidence="6" id="KW-0460">Magnesium</keyword>
<dbReference type="InterPro" id="IPR000092">
    <property type="entry name" value="Polyprenyl_synt"/>
</dbReference>
<evidence type="ECO:0000256" key="7">
    <source>
        <dbReference type="RuleBase" id="RU004466"/>
    </source>
</evidence>
<organism evidence="8 9">
    <name type="scientific">Mycolicibacterium chitae</name>
    <name type="common">Mycobacterium chitae</name>
    <dbReference type="NCBI Taxonomy" id="1792"/>
    <lineage>
        <taxon>Bacteria</taxon>
        <taxon>Bacillati</taxon>
        <taxon>Actinomycetota</taxon>
        <taxon>Actinomycetes</taxon>
        <taxon>Mycobacteriales</taxon>
        <taxon>Mycobacteriaceae</taxon>
        <taxon>Mycolicibacterium</taxon>
    </lineage>
</organism>
<gene>
    <name evidence="8" type="primary">ispB_3</name>
    <name evidence="8" type="ORF">NCTC10485_04228</name>
</gene>
<dbReference type="Proteomes" id="UP000282551">
    <property type="component" value="Chromosome"/>
</dbReference>
<accession>A0A448IC43</accession>
<dbReference type="EMBL" id="LR134355">
    <property type="protein sequence ID" value="VEG49914.1"/>
    <property type="molecule type" value="Genomic_DNA"/>
</dbReference>
<dbReference type="AlphaFoldDB" id="A0A448IC43"/>
<evidence type="ECO:0000256" key="6">
    <source>
        <dbReference type="ARBA" id="ARBA00022842"/>
    </source>
</evidence>
<protein>
    <submittedName>
        <fullName evidence="8">Polyprenyl synthetase</fullName>
        <ecNumber evidence="8">2.5.1.90</ecNumber>
    </submittedName>
</protein>
<name>A0A448IC43_MYCCI</name>
<evidence type="ECO:0000256" key="5">
    <source>
        <dbReference type="ARBA" id="ARBA00022723"/>
    </source>
</evidence>
<proteinExistence type="inferred from homology"/>
<evidence type="ECO:0000256" key="2">
    <source>
        <dbReference type="ARBA" id="ARBA00005128"/>
    </source>
</evidence>
<dbReference type="GO" id="GO:0106350">
    <property type="term" value="F:all-trans-octaprenyl-diphosphate synthase activity"/>
    <property type="evidence" value="ECO:0007669"/>
    <property type="project" value="UniProtKB-EC"/>
</dbReference>
<keyword evidence="4 7" id="KW-0808">Transferase</keyword>
<dbReference type="SUPFAM" id="SSF48576">
    <property type="entry name" value="Terpenoid synthases"/>
    <property type="match status" value="1"/>
</dbReference>
<dbReference type="GO" id="GO:0046872">
    <property type="term" value="F:metal ion binding"/>
    <property type="evidence" value="ECO:0007669"/>
    <property type="project" value="UniProtKB-KW"/>
</dbReference>
<dbReference type="InterPro" id="IPR008949">
    <property type="entry name" value="Isoprenoid_synthase_dom_sf"/>
</dbReference>
<dbReference type="CDD" id="cd00685">
    <property type="entry name" value="Trans_IPPS_HT"/>
    <property type="match status" value="1"/>
</dbReference>
<dbReference type="SFLD" id="SFLDS00005">
    <property type="entry name" value="Isoprenoid_Synthase_Type_I"/>
    <property type="match status" value="1"/>
</dbReference>
<comment type="pathway">
    <text evidence="2">Isoprenoid biosynthesis.</text>
</comment>
<keyword evidence="9" id="KW-1185">Reference proteome</keyword>
<dbReference type="PANTHER" id="PTHR12001:SF85">
    <property type="entry name" value="SHORT CHAIN ISOPRENYL DIPHOSPHATE SYNTHASE"/>
    <property type="match status" value="1"/>
</dbReference>
<comment type="similarity">
    <text evidence="3 7">Belongs to the FPP/GGPP synthase family.</text>
</comment>
<dbReference type="PANTHER" id="PTHR12001">
    <property type="entry name" value="GERANYLGERANYL PYROPHOSPHATE SYNTHASE"/>
    <property type="match status" value="1"/>
</dbReference>
<sequence length="343" mass="36111">MTGDLVAGLAGIDPTLEVFAAQCLAAAADGGKRLRPAFLYGAWRAFAPEDEPSSAAIGVAAAVETLHAAILVHDDVIDASDLRRNRPSVRAALAEHHRSAALSGPAAVFGDHTAVLLGDLLWGLAQDMLVDAVKAVPGAHADEVTRHFRTMRTEVIAGQLLELRGQAARDFAADTAAKIVRYKTTAYTVARPMNLGFALANAPEHGVSLLRRYAEATGAAFQLRDDLADLFADTQHSGKRNGDDVRSAKPTLLMQLALEAAGPSQRQVLSATLGQPNAEDAQIEEVKDIVVATEAARSVCARIGALADDAREALTETVTEYPAAVVAPLEELLAPCTDVSFVP</sequence>
<reference evidence="8 9" key="1">
    <citation type="submission" date="2018-12" db="EMBL/GenBank/DDBJ databases">
        <authorList>
            <consortium name="Pathogen Informatics"/>
        </authorList>
    </citation>
    <scope>NUCLEOTIDE SEQUENCE [LARGE SCALE GENOMIC DNA]</scope>
    <source>
        <strain evidence="8 9">NCTC10485</strain>
    </source>
</reference>
<comment type="cofactor">
    <cofactor evidence="1">
        <name>Mg(2+)</name>
        <dbReference type="ChEBI" id="CHEBI:18420"/>
    </cofactor>
</comment>
<dbReference type="Pfam" id="PF00348">
    <property type="entry name" value="polyprenyl_synt"/>
    <property type="match status" value="1"/>
</dbReference>
<evidence type="ECO:0000256" key="1">
    <source>
        <dbReference type="ARBA" id="ARBA00001946"/>
    </source>
</evidence>
<keyword evidence="5" id="KW-0479">Metal-binding</keyword>
<evidence type="ECO:0000313" key="8">
    <source>
        <dbReference type="EMBL" id="VEG49914.1"/>
    </source>
</evidence>
<dbReference type="GO" id="GO:0008299">
    <property type="term" value="P:isoprenoid biosynthetic process"/>
    <property type="evidence" value="ECO:0007669"/>
    <property type="project" value="InterPro"/>
</dbReference>
<evidence type="ECO:0000313" key="9">
    <source>
        <dbReference type="Proteomes" id="UP000282551"/>
    </source>
</evidence>
<dbReference type="EC" id="2.5.1.90" evidence="8"/>